<dbReference type="KEGG" id="llu:AKJ09_06638"/>
<dbReference type="InterPro" id="IPR011335">
    <property type="entry name" value="Restrct_endonuc-II-like"/>
</dbReference>
<keyword evidence="3" id="KW-0378">Hydrolase</keyword>
<organism evidence="3 4">
    <name type="scientific">Labilithrix luteola</name>
    <dbReference type="NCBI Taxonomy" id="1391654"/>
    <lineage>
        <taxon>Bacteria</taxon>
        <taxon>Pseudomonadati</taxon>
        <taxon>Myxococcota</taxon>
        <taxon>Polyangia</taxon>
        <taxon>Polyangiales</taxon>
        <taxon>Labilitrichaceae</taxon>
        <taxon>Labilithrix</taxon>
    </lineage>
</organism>
<dbReference type="AlphaFoldDB" id="A0A0K1Q3L4"/>
<dbReference type="Gene3D" id="3.40.1350.10">
    <property type="match status" value="1"/>
</dbReference>
<dbReference type="GO" id="GO:0003676">
    <property type="term" value="F:nucleic acid binding"/>
    <property type="evidence" value="ECO:0007669"/>
    <property type="project" value="InterPro"/>
</dbReference>
<dbReference type="Proteomes" id="UP000064967">
    <property type="component" value="Chromosome"/>
</dbReference>
<dbReference type="EMBL" id="CP012333">
    <property type="protein sequence ID" value="AKU99974.1"/>
    <property type="molecule type" value="Genomic_DNA"/>
</dbReference>
<reference evidence="3 4" key="1">
    <citation type="submission" date="2015-08" db="EMBL/GenBank/DDBJ databases">
        <authorList>
            <person name="Babu N.S."/>
            <person name="Beckwith C.J."/>
            <person name="Beseler K.G."/>
            <person name="Brison A."/>
            <person name="Carone J.V."/>
            <person name="Caskin T.P."/>
            <person name="Diamond M."/>
            <person name="Durham M.E."/>
            <person name="Foxe J.M."/>
            <person name="Go M."/>
            <person name="Henderson B.A."/>
            <person name="Jones I.B."/>
            <person name="McGettigan J.A."/>
            <person name="Micheletti S.J."/>
            <person name="Nasrallah M.E."/>
            <person name="Ortiz D."/>
            <person name="Piller C.R."/>
            <person name="Privatt S.R."/>
            <person name="Schneider S.L."/>
            <person name="Sharp S."/>
            <person name="Smith T.C."/>
            <person name="Stanton J.D."/>
            <person name="Ullery H.E."/>
            <person name="Wilson R.J."/>
            <person name="Serrano M.G."/>
            <person name="Buck G."/>
            <person name="Lee V."/>
            <person name="Wang Y."/>
            <person name="Carvalho R."/>
            <person name="Voegtly L."/>
            <person name="Shi R."/>
            <person name="Duckworth R."/>
            <person name="Johnson A."/>
            <person name="Loviza R."/>
            <person name="Walstead R."/>
            <person name="Shah Z."/>
            <person name="Kiflezghi M."/>
            <person name="Wade K."/>
            <person name="Ball S.L."/>
            <person name="Bradley K.W."/>
            <person name="Asai D.J."/>
            <person name="Bowman C.A."/>
            <person name="Russell D.A."/>
            <person name="Pope W.H."/>
            <person name="Jacobs-Sera D."/>
            <person name="Hendrix R.W."/>
            <person name="Hatfull G.F."/>
        </authorList>
    </citation>
    <scope>NUCLEOTIDE SEQUENCE [LARGE SCALE GENOMIC DNA]</scope>
    <source>
        <strain evidence="3 4">DSM 27648</strain>
    </source>
</reference>
<dbReference type="PANTHER" id="PTHR34039">
    <property type="entry name" value="UPF0102 PROTEIN YRAN"/>
    <property type="match status" value="1"/>
</dbReference>
<gene>
    <name evidence="3" type="ORF">AKJ09_06638</name>
</gene>
<proteinExistence type="inferred from homology"/>
<dbReference type="Pfam" id="PF02021">
    <property type="entry name" value="UPF0102"/>
    <property type="match status" value="1"/>
</dbReference>
<dbReference type="STRING" id="1391654.AKJ09_06638"/>
<dbReference type="HAMAP" id="MF_00048">
    <property type="entry name" value="UPF0102"/>
    <property type="match status" value="1"/>
</dbReference>
<dbReference type="SUPFAM" id="SSF52980">
    <property type="entry name" value="Restriction endonuclease-like"/>
    <property type="match status" value="1"/>
</dbReference>
<dbReference type="GO" id="GO:0004519">
    <property type="term" value="F:endonuclease activity"/>
    <property type="evidence" value="ECO:0007669"/>
    <property type="project" value="UniProtKB-KW"/>
</dbReference>
<protein>
    <recommendedName>
        <fullName evidence="2">UPF0102 protein AKJ09_06638</fullName>
    </recommendedName>
</protein>
<dbReference type="PANTHER" id="PTHR34039:SF1">
    <property type="entry name" value="UPF0102 PROTEIN YRAN"/>
    <property type="match status" value="1"/>
</dbReference>
<keyword evidence="4" id="KW-1185">Reference proteome</keyword>
<keyword evidence="3" id="KW-0540">Nuclease</keyword>
<keyword evidence="3" id="KW-0255">Endonuclease</keyword>
<dbReference type="InterPro" id="IPR003509">
    <property type="entry name" value="UPF0102_YraN-like"/>
</dbReference>
<sequence length="126" mass="13796">MSPLPASHARGRAAEQAAAEWLLQRGFRVLWRNLRIGALELDIVAKKDDLVVIVEVRTRGRGSFESALGSISPAKQRLLLRGARGLWRGRLAKMPDVARVRIDVAAVTFGDDDAPSIEWIAGAITE</sequence>
<evidence type="ECO:0000256" key="2">
    <source>
        <dbReference type="HAMAP-Rule" id="MF_00048"/>
    </source>
</evidence>
<evidence type="ECO:0000313" key="3">
    <source>
        <dbReference type="EMBL" id="AKU99974.1"/>
    </source>
</evidence>
<comment type="similarity">
    <text evidence="1 2">Belongs to the UPF0102 family.</text>
</comment>
<accession>A0A0K1Q3L4</accession>
<dbReference type="InterPro" id="IPR011856">
    <property type="entry name" value="tRNA_endonuc-like_dom_sf"/>
</dbReference>
<evidence type="ECO:0000256" key="1">
    <source>
        <dbReference type="ARBA" id="ARBA00006738"/>
    </source>
</evidence>
<evidence type="ECO:0000313" key="4">
    <source>
        <dbReference type="Proteomes" id="UP000064967"/>
    </source>
</evidence>
<dbReference type="RefSeq" id="WP_169927994.1">
    <property type="nucleotide sequence ID" value="NZ_CP012333.1"/>
</dbReference>
<name>A0A0K1Q3L4_9BACT</name>